<dbReference type="InterPro" id="IPR029033">
    <property type="entry name" value="His_PPase_superfam"/>
</dbReference>
<comment type="caution">
    <text evidence="3">The sequence shown here is derived from an EMBL/GenBank/DDBJ whole genome shotgun (WGS) entry which is preliminary data.</text>
</comment>
<protein>
    <recommendedName>
        <fullName evidence="5">Histidine acid phosphatase</fullName>
    </recommendedName>
</protein>
<accession>A0AAD6J7C4</accession>
<name>A0AAD6J7C4_DREDA</name>
<gene>
    <name evidence="3" type="ORF">Dda_1083</name>
</gene>
<evidence type="ECO:0008006" key="5">
    <source>
        <dbReference type="Google" id="ProtNLM"/>
    </source>
</evidence>
<dbReference type="Proteomes" id="UP001221413">
    <property type="component" value="Unassembled WGS sequence"/>
</dbReference>
<dbReference type="SUPFAM" id="SSF53254">
    <property type="entry name" value="Phosphoglycerate mutase-like"/>
    <property type="match status" value="1"/>
</dbReference>
<keyword evidence="2" id="KW-0812">Transmembrane</keyword>
<evidence type="ECO:0000313" key="4">
    <source>
        <dbReference type="Proteomes" id="UP001221413"/>
    </source>
</evidence>
<dbReference type="EMBL" id="JAQGDS010000001">
    <property type="protein sequence ID" value="KAJ6264930.1"/>
    <property type="molecule type" value="Genomic_DNA"/>
</dbReference>
<dbReference type="AlphaFoldDB" id="A0AAD6J7C4"/>
<keyword evidence="2" id="KW-0472">Membrane</keyword>
<dbReference type="Gene3D" id="3.40.50.1240">
    <property type="entry name" value="Phosphoglycerate mutase-like"/>
    <property type="match status" value="1"/>
</dbReference>
<evidence type="ECO:0000313" key="3">
    <source>
        <dbReference type="EMBL" id="KAJ6264930.1"/>
    </source>
</evidence>
<organism evidence="3 4">
    <name type="scientific">Drechslerella dactyloides</name>
    <name type="common">Nematode-trapping fungus</name>
    <name type="synonym">Arthrobotrys dactyloides</name>
    <dbReference type="NCBI Taxonomy" id="74499"/>
    <lineage>
        <taxon>Eukaryota</taxon>
        <taxon>Fungi</taxon>
        <taxon>Dikarya</taxon>
        <taxon>Ascomycota</taxon>
        <taxon>Pezizomycotina</taxon>
        <taxon>Orbiliomycetes</taxon>
        <taxon>Orbiliales</taxon>
        <taxon>Orbiliaceae</taxon>
        <taxon>Drechslerella</taxon>
    </lineage>
</organism>
<sequence>MGCYRVDATRWWRGCCGVSTLTNTLRLYARPYWMATQPDGKTRTSGFELDTADTAGRNQQTVLAEGEPSTFQRNDHYSQDKLPPNALYDAASNSCYLNSTSYDFDVVKRRVLWIESKRREAQVGRHHAQIGTLQGGNTSPHHSSALEITKMVTPHLAHEDPCPAWNSTPAVPTLGPSDRSERRMPAYQLARLPLGGSEKRQSAITPPKVESGPAFCQRREPIHCEPDARSLALSPVANQAKSRLLKVASITEFVLHKLRERAGDHWTRLRLGAAELQSRLPAAALCSDAAGEQVSSIVASSSLLALASAQATKSPVIASNGTVLAVFMYHNHCDRTSLYNTQGSYTGGSFGAAGATMCFTDGMFYWNKYLKADSDLKIYGTTQIYNQDYVNVEVPNVDIAIQSATSFMQGVFKPVDMASTVTSGPDMLAADNSTFMNGPLSGYQYTPVTTYRSTDPQSVYLASTLLQCNNQRLSTDLYYGSEDYKNAYLESIDFLNSLYEPYFAGVFTKDQIIYYNSYILYDYVNQNRLAGNETLLEMSDSDFQQLRVYANRLQFNLYANTTISTLPDWADDQYDLRRREVGGRALAGKVSRMFRDSITSGGFQNRFNFVLGDYDLMLSFFAIANLTSRSDDFFGLPDLGSSMVFELYTDDPTLTIDGQLDPTSVKVAFGFRNGTTVDDTLTYWPLFDENSDGNSVSMLYDRFIEKMDAAAVSNVGQWCSVCNAQVDFCTAESVSGGTNFPQPSGSQRGSNNSKGMSPAVAGIIGAIIMLAIVGIIAAIAFFLFGIGVRRERRRSSILSSISRKEKMSSDIELPLSPTAAPMPRAFDDNEFDYGTASTAGTKVASPLASPEEAHFKT</sequence>
<feature type="region of interest" description="Disordered" evidence="1">
    <location>
        <begin position="160"/>
        <end position="181"/>
    </location>
</feature>
<keyword evidence="4" id="KW-1185">Reference proteome</keyword>
<proteinExistence type="predicted"/>
<reference evidence="3" key="1">
    <citation type="submission" date="2023-01" db="EMBL/GenBank/DDBJ databases">
        <title>The chitinases involved in constricting ring structure development in the nematode-trapping fungus Drechslerella dactyloides.</title>
        <authorList>
            <person name="Wang R."/>
            <person name="Zhang L."/>
            <person name="Tang P."/>
            <person name="Li S."/>
            <person name="Liang L."/>
        </authorList>
    </citation>
    <scope>NUCLEOTIDE SEQUENCE</scope>
    <source>
        <strain evidence="3">YMF1.00031</strain>
    </source>
</reference>
<evidence type="ECO:0000256" key="1">
    <source>
        <dbReference type="SAM" id="MobiDB-lite"/>
    </source>
</evidence>
<feature type="transmembrane region" description="Helical" evidence="2">
    <location>
        <begin position="760"/>
        <end position="786"/>
    </location>
</feature>
<keyword evidence="2" id="KW-1133">Transmembrane helix</keyword>
<evidence type="ECO:0000256" key="2">
    <source>
        <dbReference type="SAM" id="Phobius"/>
    </source>
</evidence>